<dbReference type="EMBL" id="FNNJ01000005">
    <property type="protein sequence ID" value="SDX39643.1"/>
    <property type="molecule type" value="Genomic_DNA"/>
</dbReference>
<dbReference type="OrthoDB" id="9768004at2"/>
<dbReference type="InterPro" id="IPR016187">
    <property type="entry name" value="CTDL_fold"/>
</dbReference>
<gene>
    <name evidence="3" type="ORF">SAMN05444411_10582</name>
</gene>
<dbReference type="RefSeq" id="WP_090123284.1">
    <property type="nucleotide sequence ID" value="NZ_FNNJ01000005.1"/>
</dbReference>
<keyword evidence="4" id="KW-1185">Reference proteome</keyword>
<dbReference type="PANTHER" id="PTHR23150:SF19">
    <property type="entry name" value="FORMYLGLYCINE-GENERATING ENZYME"/>
    <property type="match status" value="1"/>
</dbReference>
<dbReference type="InterPro" id="IPR051043">
    <property type="entry name" value="Sulfatase_Mod_Factor_Kinase"/>
</dbReference>
<feature type="chain" id="PRO_5011615869" evidence="1">
    <location>
        <begin position="22"/>
        <end position="452"/>
    </location>
</feature>
<dbReference type="InterPro" id="IPR005532">
    <property type="entry name" value="SUMF_dom"/>
</dbReference>
<reference evidence="4" key="1">
    <citation type="submission" date="2016-10" db="EMBL/GenBank/DDBJ databases">
        <authorList>
            <person name="Varghese N."/>
            <person name="Submissions S."/>
        </authorList>
    </citation>
    <scope>NUCLEOTIDE SEQUENCE [LARGE SCALE GENOMIC DNA]</scope>
    <source>
        <strain evidence="4">DSM 24956</strain>
    </source>
</reference>
<dbReference type="Pfam" id="PF03781">
    <property type="entry name" value="FGE-sulfatase"/>
    <property type="match status" value="1"/>
</dbReference>
<dbReference type="STRING" id="762486.SAMN05444411_10582"/>
<protein>
    <submittedName>
        <fullName evidence="3">Protein involved in gliding motility GldK</fullName>
    </submittedName>
</protein>
<dbReference type="PANTHER" id="PTHR23150">
    <property type="entry name" value="SULFATASE MODIFYING FACTOR 1, 2"/>
    <property type="match status" value="1"/>
</dbReference>
<dbReference type="NCBIfam" id="TIGR03525">
    <property type="entry name" value="GldK"/>
    <property type="match status" value="1"/>
</dbReference>
<name>A0A1H3BCG9_9FLAO</name>
<dbReference type="InterPro" id="IPR019866">
    <property type="entry name" value="Glid_motil-assoc_lipo_GldK"/>
</dbReference>
<evidence type="ECO:0000256" key="1">
    <source>
        <dbReference type="SAM" id="SignalP"/>
    </source>
</evidence>
<dbReference type="Proteomes" id="UP000199595">
    <property type="component" value="Unassembled WGS sequence"/>
</dbReference>
<dbReference type="AlphaFoldDB" id="A0A1H3BCG9"/>
<dbReference type="InterPro" id="IPR042095">
    <property type="entry name" value="SUMF_sf"/>
</dbReference>
<evidence type="ECO:0000313" key="4">
    <source>
        <dbReference type="Proteomes" id="UP000199595"/>
    </source>
</evidence>
<organism evidence="3 4">
    <name type="scientific">Lutibacter oricola</name>
    <dbReference type="NCBI Taxonomy" id="762486"/>
    <lineage>
        <taxon>Bacteria</taxon>
        <taxon>Pseudomonadati</taxon>
        <taxon>Bacteroidota</taxon>
        <taxon>Flavobacteriia</taxon>
        <taxon>Flavobacteriales</taxon>
        <taxon>Flavobacteriaceae</taxon>
        <taxon>Lutibacter</taxon>
    </lineage>
</organism>
<keyword evidence="1" id="KW-0732">Signal</keyword>
<evidence type="ECO:0000259" key="2">
    <source>
        <dbReference type="Pfam" id="PF03781"/>
    </source>
</evidence>
<proteinExistence type="predicted"/>
<evidence type="ECO:0000313" key="3">
    <source>
        <dbReference type="EMBL" id="SDX39643.1"/>
    </source>
</evidence>
<feature type="signal peptide" evidence="1">
    <location>
        <begin position="1"/>
        <end position="21"/>
    </location>
</feature>
<accession>A0A1H3BCG9</accession>
<dbReference type="PROSITE" id="PS51257">
    <property type="entry name" value="PROKAR_LIPOPROTEIN"/>
    <property type="match status" value="1"/>
</dbReference>
<dbReference type="SUPFAM" id="SSF56436">
    <property type="entry name" value="C-type lectin-like"/>
    <property type="match status" value="1"/>
</dbReference>
<dbReference type="Gene3D" id="3.90.1580.10">
    <property type="entry name" value="paralog of FGE (formylglycine-generating enzyme)"/>
    <property type="match status" value="2"/>
</dbReference>
<feature type="domain" description="Sulfatase-modifying factor enzyme-like" evidence="2">
    <location>
        <begin position="41"/>
        <end position="441"/>
    </location>
</feature>
<sequence>MKKISLYILLALLVYSCGSNDQGELMGVRSKTKWHSQKPVGMTLIPGGSFTMGKEDEDIAGALNSPTRTVTVRPYYMDETEITNSEYKEFVVWVRDSIVRTELALFSELMSDDANIILPDYQFKNQDTANMSPYEKYMMDNYGSLGDVNSPLQGRALSWEEDLIWETNEFPDVYYSEVMDSMYIPIGDSFDGTRILDTKKLKFRHSWLDQEAAARSNGERKDFIKSEVVEVYPDTTVWVKDFNYSYNDPMHQDYFYHQAYNDYPVVGVSWGQAKAFCSWRTKKKNDYLKSKKNPSSVPYFRLATEAEWEYAARGGLEFATYPWGGPYTTSDRGCFLANFKPSRGDYAVDGALYTMEAKSYNANDYGLYNMAGNVSEWTNTAYSEASYYIGSTMNPNVEINDNRRKVIRGGSWKDVAYFLQVSTRDYEYADSARSYIGFRTVQDFLGTTITGQ</sequence>
<dbReference type="GO" id="GO:0120147">
    <property type="term" value="F:formylglycine-generating oxidase activity"/>
    <property type="evidence" value="ECO:0007669"/>
    <property type="project" value="TreeGrafter"/>
</dbReference>